<feature type="signal peptide" evidence="1">
    <location>
        <begin position="1"/>
        <end position="19"/>
    </location>
</feature>
<name>A0A367YF74_9ASCO</name>
<comment type="caution">
    <text evidence="2">The sequence shown here is derived from an EMBL/GenBank/DDBJ whole genome shotgun (WGS) entry which is preliminary data.</text>
</comment>
<proteinExistence type="predicted"/>
<accession>A0A367YF74</accession>
<protein>
    <submittedName>
        <fullName evidence="2">Uncharacterized protein</fullName>
    </submittedName>
</protein>
<dbReference type="EMBL" id="QLNQ01000022">
    <property type="protein sequence ID" value="RCK64514.1"/>
    <property type="molecule type" value="Genomic_DNA"/>
</dbReference>
<organism evidence="2 3">
    <name type="scientific">Candida viswanathii</name>
    <dbReference type="NCBI Taxonomy" id="5486"/>
    <lineage>
        <taxon>Eukaryota</taxon>
        <taxon>Fungi</taxon>
        <taxon>Dikarya</taxon>
        <taxon>Ascomycota</taxon>
        <taxon>Saccharomycotina</taxon>
        <taxon>Pichiomycetes</taxon>
        <taxon>Debaryomycetaceae</taxon>
        <taxon>Candida/Lodderomyces clade</taxon>
        <taxon>Candida</taxon>
    </lineage>
</organism>
<evidence type="ECO:0000313" key="3">
    <source>
        <dbReference type="Proteomes" id="UP000253472"/>
    </source>
</evidence>
<keyword evidence="3" id="KW-1185">Reference proteome</keyword>
<evidence type="ECO:0000313" key="2">
    <source>
        <dbReference type="EMBL" id="RCK64514.1"/>
    </source>
</evidence>
<dbReference type="AlphaFoldDB" id="A0A367YF74"/>
<reference evidence="2 3" key="1">
    <citation type="submission" date="2018-06" db="EMBL/GenBank/DDBJ databases">
        <title>Whole genome sequencing of Candida tropicalis (genome annotated by CSBL at Korea University).</title>
        <authorList>
            <person name="Ahn J."/>
        </authorList>
    </citation>
    <scope>NUCLEOTIDE SEQUENCE [LARGE SCALE GENOMIC DNA]</scope>
    <source>
        <strain evidence="2 3">ATCC 20962</strain>
    </source>
</reference>
<gene>
    <name evidence="2" type="ORF">Cantr_00374</name>
</gene>
<feature type="chain" id="PRO_5016637714" evidence="1">
    <location>
        <begin position="20"/>
        <end position="82"/>
    </location>
</feature>
<sequence length="82" mass="9010">MTPLITFLAFILFSTSVACNQLTINWQDANGYYQIASANFLKHQHWGSSYSAVSHDTSVSETTSHFGPTPTAPEADMVVVAW</sequence>
<keyword evidence="1" id="KW-0732">Signal</keyword>
<evidence type="ECO:0000256" key="1">
    <source>
        <dbReference type="SAM" id="SignalP"/>
    </source>
</evidence>
<dbReference type="Proteomes" id="UP000253472">
    <property type="component" value="Unassembled WGS sequence"/>
</dbReference>